<dbReference type="KEGG" id="fax:FUAX_34510"/>
<feature type="transmembrane region" description="Helical" evidence="9">
    <location>
        <begin position="265"/>
        <end position="282"/>
    </location>
</feature>
<keyword evidence="4" id="KW-1003">Cell membrane</keyword>
<evidence type="ECO:0000313" key="11">
    <source>
        <dbReference type="EMBL" id="BDD11019.1"/>
    </source>
</evidence>
<feature type="transmembrane region" description="Helical" evidence="9">
    <location>
        <begin position="15"/>
        <end position="34"/>
    </location>
</feature>
<feature type="transmembrane region" description="Helical" evidence="9">
    <location>
        <begin position="319"/>
        <end position="339"/>
    </location>
</feature>
<sequence length="472" mass="50128">MTVNSPKQQERKPSVTLSAGVFLMIMTVMLGGVLLLKADIHALLLVCVAIGGVASYFAGFNFSDITEGIKNSISKATTAFMIFILIGATIGTWILAGTVPSLIVYGLDWLNPGYFLPLVLVICAVTSTATGTSWGTVGTVGLAVMGMGESMGIPAPVVAGAVVSGAFFGDKMSPVSDTTNLSAATAEADLYDHIKNMSFTTVPSFALALVLYFFMGLPYGDAVTVDSAKVELIRTTLEGAFHINPIALLPLVVVLVLNILKVPAVPAMGVGVLLGLLVAVFDQGATFTEALKAVNEGYTIKSGNEMIDKLLVRGGIQNMMWTFSLSFIAICLGGVLETGRFLEVLVAKITERVRSVRHYGLMVISSCFLGNVAMGEIYLSIIVNAGLYKKSFEEKGLRNSMLSRYLEEGATLTGGLIPWTTAGAFISVTLGVDSFSYAPYAFLNLINPVLSIMLTYFGIFVFKKVTKEAETA</sequence>
<feature type="transmembrane region" description="Helical" evidence="9">
    <location>
        <begin position="438"/>
        <end position="462"/>
    </location>
</feature>
<dbReference type="AlphaFoldDB" id="A0AAU9CX03"/>
<feature type="transmembrane region" description="Helical" evidence="9">
    <location>
        <begin position="199"/>
        <end position="219"/>
    </location>
</feature>
<reference evidence="11 12" key="1">
    <citation type="submission" date="2021-12" db="EMBL/GenBank/DDBJ databases">
        <title>Genome sequencing of bacteria with rrn-lacking chromosome and rrn-plasmid.</title>
        <authorList>
            <person name="Anda M."/>
            <person name="Iwasaki W."/>
        </authorList>
    </citation>
    <scope>NUCLEOTIDE SEQUENCE [LARGE SCALE GENOMIC DNA]</scope>
    <source>
        <strain evidence="11 12">DSM 100852</strain>
    </source>
</reference>
<name>A0AAU9CX03_9BACT</name>
<keyword evidence="3" id="KW-0050">Antiport</keyword>
<evidence type="ECO:0000256" key="8">
    <source>
        <dbReference type="ARBA" id="ARBA00038435"/>
    </source>
</evidence>
<dbReference type="GO" id="GO:0005886">
    <property type="term" value="C:plasma membrane"/>
    <property type="evidence" value="ECO:0007669"/>
    <property type="project" value="UniProtKB-SubCell"/>
</dbReference>
<evidence type="ECO:0000256" key="4">
    <source>
        <dbReference type="ARBA" id="ARBA00022475"/>
    </source>
</evidence>
<evidence type="ECO:0000256" key="7">
    <source>
        <dbReference type="ARBA" id="ARBA00023136"/>
    </source>
</evidence>
<keyword evidence="5 9" id="KW-0812">Transmembrane</keyword>
<dbReference type="Proteomes" id="UP001348817">
    <property type="component" value="Chromosome"/>
</dbReference>
<dbReference type="InterPro" id="IPR052180">
    <property type="entry name" value="NhaC_Na-H+_Antiporter"/>
</dbReference>
<comment type="similarity">
    <text evidence="8">Belongs to the NhaC Na(+)/H(+) (TC 2.A.35) antiporter family.</text>
</comment>
<proteinExistence type="inferred from homology"/>
<evidence type="ECO:0000259" key="10">
    <source>
        <dbReference type="Pfam" id="PF03553"/>
    </source>
</evidence>
<evidence type="ECO:0000256" key="5">
    <source>
        <dbReference type="ARBA" id="ARBA00022692"/>
    </source>
</evidence>
<gene>
    <name evidence="11" type="ORF">FUAX_34510</name>
</gene>
<feature type="transmembrane region" description="Helical" evidence="9">
    <location>
        <begin position="40"/>
        <end position="59"/>
    </location>
</feature>
<feature type="domain" description="Na+/H+ antiporter NhaC-like C-terminal" evidence="10">
    <location>
        <begin position="165"/>
        <end position="459"/>
    </location>
</feature>
<dbReference type="GO" id="GO:0015297">
    <property type="term" value="F:antiporter activity"/>
    <property type="evidence" value="ECO:0007669"/>
    <property type="project" value="UniProtKB-KW"/>
</dbReference>
<feature type="transmembrane region" description="Helical" evidence="9">
    <location>
        <begin position="115"/>
        <end position="144"/>
    </location>
</feature>
<accession>A0AAU9CX03</accession>
<protein>
    <submittedName>
        <fullName evidence="11">Na+/H+ antiporter NhaC</fullName>
    </submittedName>
</protein>
<keyword evidence="12" id="KW-1185">Reference proteome</keyword>
<evidence type="ECO:0000256" key="2">
    <source>
        <dbReference type="ARBA" id="ARBA00022448"/>
    </source>
</evidence>
<feature type="transmembrane region" description="Helical" evidence="9">
    <location>
        <begin position="80"/>
        <end position="103"/>
    </location>
</feature>
<dbReference type="InterPro" id="IPR018461">
    <property type="entry name" value="Na/H_Antiport_NhaC-like_C"/>
</dbReference>
<dbReference type="PANTHER" id="PTHR33451">
    <property type="entry name" value="MALATE-2H(+)/NA(+)-LACTATE ANTIPORTER"/>
    <property type="match status" value="1"/>
</dbReference>
<dbReference type="Pfam" id="PF03553">
    <property type="entry name" value="Na_H_antiporter"/>
    <property type="match status" value="1"/>
</dbReference>
<dbReference type="RefSeq" id="WP_338392541.1">
    <property type="nucleotide sequence ID" value="NZ_AP025314.1"/>
</dbReference>
<dbReference type="NCBIfam" id="TIGR00931">
    <property type="entry name" value="antiport_nhaC"/>
    <property type="match status" value="1"/>
</dbReference>
<feature type="transmembrane region" description="Helical" evidence="9">
    <location>
        <begin position="240"/>
        <end position="259"/>
    </location>
</feature>
<evidence type="ECO:0000256" key="9">
    <source>
        <dbReference type="SAM" id="Phobius"/>
    </source>
</evidence>
<dbReference type="PANTHER" id="PTHR33451:SF3">
    <property type="entry name" value="MALATE-2H(+)_NA(+)-LACTATE ANTIPORTER"/>
    <property type="match status" value="1"/>
</dbReference>
<evidence type="ECO:0000256" key="1">
    <source>
        <dbReference type="ARBA" id="ARBA00004651"/>
    </source>
</evidence>
<keyword evidence="2" id="KW-0813">Transport</keyword>
<keyword evidence="6 9" id="KW-1133">Transmembrane helix</keyword>
<comment type="subcellular location">
    <subcellularLocation>
        <location evidence="1">Cell membrane</location>
        <topology evidence="1">Multi-pass membrane protein</topology>
    </subcellularLocation>
</comment>
<dbReference type="EMBL" id="AP025314">
    <property type="protein sequence ID" value="BDD11019.1"/>
    <property type="molecule type" value="Genomic_DNA"/>
</dbReference>
<organism evidence="11 12">
    <name type="scientific">Fulvitalea axinellae</name>
    <dbReference type="NCBI Taxonomy" id="1182444"/>
    <lineage>
        <taxon>Bacteria</taxon>
        <taxon>Pseudomonadati</taxon>
        <taxon>Bacteroidota</taxon>
        <taxon>Cytophagia</taxon>
        <taxon>Cytophagales</taxon>
        <taxon>Persicobacteraceae</taxon>
        <taxon>Fulvitalea</taxon>
    </lineage>
</organism>
<evidence type="ECO:0000256" key="3">
    <source>
        <dbReference type="ARBA" id="ARBA00022449"/>
    </source>
</evidence>
<keyword evidence="7 9" id="KW-0472">Membrane</keyword>
<feature type="transmembrane region" description="Helical" evidence="9">
    <location>
        <begin position="359"/>
        <end position="388"/>
    </location>
</feature>
<dbReference type="InterPro" id="IPR004770">
    <property type="entry name" value="Na/H_antiport_NhaC"/>
</dbReference>
<evidence type="ECO:0000256" key="6">
    <source>
        <dbReference type="ARBA" id="ARBA00022989"/>
    </source>
</evidence>
<evidence type="ECO:0000313" key="12">
    <source>
        <dbReference type="Proteomes" id="UP001348817"/>
    </source>
</evidence>